<protein>
    <recommendedName>
        <fullName evidence="7">Receptor ligand binding region domain-containing protein</fullName>
    </recommendedName>
</protein>
<evidence type="ECO:0000256" key="3">
    <source>
        <dbReference type="ARBA" id="ARBA00022989"/>
    </source>
</evidence>
<feature type="transmembrane region" description="Helical" evidence="5">
    <location>
        <begin position="944"/>
        <end position="963"/>
    </location>
</feature>
<keyword evidence="9" id="KW-1185">Reference proteome</keyword>
<dbReference type="GO" id="GO:0016020">
    <property type="term" value="C:membrane"/>
    <property type="evidence" value="ECO:0007669"/>
    <property type="project" value="UniProtKB-SubCell"/>
</dbReference>
<evidence type="ECO:0000256" key="6">
    <source>
        <dbReference type="SAM" id="SignalP"/>
    </source>
</evidence>
<keyword evidence="3 5" id="KW-1133">Transmembrane helix</keyword>
<dbReference type="Gene3D" id="3.40.50.2300">
    <property type="match status" value="2"/>
</dbReference>
<proteinExistence type="predicted"/>
<feature type="signal peptide" evidence="6">
    <location>
        <begin position="1"/>
        <end position="21"/>
    </location>
</feature>
<feature type="transmembrane region" description="Helical" evidence="5">
    <location>
        <begin position="1036"/>
        <end position="1057"/>
    </location>
</feature>
<evidence type="ECO:0000259" key="7">
    <source>
        <dbReference type="Pfam" id="PF01094"/>
    </source>
</evidence>
<evidence type="ECO:0000256" key="1">
    <source>
        <dbReference type="ARBA" id="ARBA00004370"/>
    </source>
</evidence>
<dbReference type="InterPro" id="IPR001828">
    <property type="entry name" value="ANF_lig-bd_rcpt"/>
</dbReference>
<keyword evidence="2 5" id="KW-0812">Transmembrane</keyword>
<evidence type="ECO:0000256" key="2">
    <source>
        <dbReference type="ARBA" id="ARBA00022692"/>
    </source>
</evidence>
<dbReference type="Proteomes" id="UP001162131">
    <property type="component" value="Unassembled WGS sequence"/>
</dbReference>
<name>A0AAU9IFM5_9CILI</name>
<evidence type="ECO:0000256" key="5">
    <source>
        <dbReference type="SAM" id="Phobius"/>
    </source>
</evidence>
<comment type="caution">
    <text evidence="8">The sequence shown here is derived from an EMBL/GenBank/DDBJ whole genome shotgun (WGS) entry which is preliminary data.</text>
</comment>
<dbReference type="InterPro" id="IPR028082">
    <property type="entry name" value="Peripla_BP_I"/>
</dbReference>
<dbReference type="SUPFAM" id="SSF53822">
    <property type="entry name" value="Periplasmic binding protein-like I"/>
    <property type="match status" value="1"/>
</dbReference>
<accession>A0AAU9IFM5</accession>
<feature type="transmembrane region" description="Helical" evidence="5">
    <location>
        <begin position="1006"/>
        <end position="1024"/>
    </location>
</feature>
<dbReference type="EMBL" id="CAJZBQ010000001">
    <property type="protein sequence ID" value="CAG9309869.1"/>
    <property type="molecule type" value="Genomic_DNA"/>
</dbReference>
<reference evidence="8" key="1">
    <citation type="submission" date="2021-09" db="EMBL/GenBank/DDBJ databases">
        <authorList>
            <consortium name="AG Swart"/>
            <person name="Singh M."/>
            <person name="Singh A."/>
            <person name="Seah K."/>
            <person name="Emmerich C."/>
        </authorList>
    </citation>
    <scope>NUCLEOTIDE SEQUENCE</scope>
    <source>
        <strain evidence="8">ATCC30299</strain>
    </source>
</reference>
<evidence type="ECO:0000313" key="9">
    <source>
        <dbReference type="Proteomes" id="UP001162131"/>
    </source>
</evidence>
<organism evidence="8 9">
    <name type="scientific">Blepharisma stoltei</name>
    <dbReference type="NCBI Taxonomy" id="1481888"/>
    <lineage>
        <taxon>Eukaryota</taxon>
        <taxon>Sar</taxon>
        <taxon>Alveolata</taxon>
        <taxon>Ciliophora</taxon>
        <taxon>Postciliodesmatophora</taxon>
        <taxon>Heterotrichea</taxon>
        <taxon>Heterotrichida</taxon>
        <taxon>Blepharismidae</taxon>
        <taxon>Blepharisma</taxon>
    </lineage>
</organism>
<dbReference type="AlphaFoldDB" id="A0AAU9IFM5"/>
<feature type="transmembrane region" description="Helical" evidence="5">
    <location>
        <begin position="851"/>
        <end position="873"/>
    </location>
</feature>
<sequence length="1146" mass="131011">MSYWMGLFLKALVLSIIFVEGQLIIDIIYSPYTEQDFAPSLKLIVEKSFQDEFQFNLVYLENIWDIGLAINSPDIVFDLTFSASLQESIKKFAEIQHFIIGSIAKPTFLYSNWEFFMHNSWENQIKTLHSIVSYLNWQTFIVISGETCSENNEFYNYFFDKDYHWFYFSNSNDEESADLFIGRAIQPIGVKNIVILNKGESTQLLLKSLEKLELLGFGTGVIVGSEGSWGLYGNGVVSYTESGLETADSNISYIGFAVINFLKLVLSFSETSEHSDLLKFLMKNTIDHHPIPKFSLLNIQNNLKVISGSIANDTLYIMNPLKYPGDSLAIPNSPTTSINIWYDNSSLGLSELDALTMGVFYTLDYYKTLHSLDGFEITTTPCNCGMILYDQASGFSCFAKLVTIPAVGFLTSFAPWTSILYIYALRSLNYSIPNVSPYATSSLTQNKTAFPEFMTVIRDERFNSQVILDLAVIFGWKNAIVLYDDNNKNTYLYFIALAEKFNIKIANRPELQKIDNEYTKDKYPIWKDWFAEIISLKVRLFVIFLSPPYSLYIAESFYDAGLRQGDIIILSNNRLAYGLSLETDIEQRRKLLELSYGGIVIAQTEWIGEYGEMLKNGFVKKYGNHTDFGCWAFDAAMLLLNGIEFTIKQGENVKNYEVLNNNLRKQKFIGCSGTVSIESGGNQRSFPTLGIYSMRWNERIQSLYEELVGQYDLSSAQLITLYKSILWYDNTTVIPTDTIVYENGCPFPKSKISNSNSGAKILYGISAAVVAFTIITAFAIWRKFWKNITIKQLSIAAHIHFEDYILMGIIAADFFQFISQGPDINDLYAWLSKVCSYSLIHFDSSVTRDIYWIYIYSAVVIACFWIFSAFILLFKLKILNSWMLRHARKISLLLLPIIGDLLFVPIISVLLSIFQCDKGIGSSITDSFIKNDCTTYCWTQKYSIWGALSIIFLGIYIPLAIYFRKYYENVNDHINIKTNPLFIIEKSIFQVIIVSMNKTIKIYNESLHGFCCIILLLILIVISLKQKSYNYSRMNLWLIISYLAILWSFILSSLYWLTKFDSLLLWSMMQYSLWLILLIAGIIIQCKLLPSLLITDKGADITIFFKFLMGSQVSAADINKIRKEVARNNFSSSQDLNSLSSLNIQF</sequence>
<feature type="transmembrane region" description="Helical" evidence="5">
    <location>
        <begin position="1063"/>
        <end position="1084"/>
    </location>
</feature>
<feature type="chain" id="PRO_5043471107" description="Receptor ligand binding region domain-containing protein" evidence="6">
    <location>
        <begin position="22"/>
        <end position="1146"/>
    </location>
</feature>
<keyword evidence="4 5" id="KW-0472">Membrane</keyword>
<evidence type="ECO:0000256" key="4">
    <source>
        <dbReference type="ARBA" id="ARBA00023136"/>
    </source>
</evidence>
<feature type="domain" description="Receptor ligand binding region" evidence="7">
    <location>
        <begin position="430"/>
        <end position="695"/>
    </location>
</feature>
<gene>
    <name evidence="8" type="ORF">BSTOLATCC_MIC84</name>
</gene>
<keyword evidence="6" id="KW-0732">Signal</keyword>
<feature type="transmembrane region" description="Helical" evidence="5">
    <location>
        <begin position="761"/>
        <end position="781"/>
    </location>
</feature>
<feature type="transmembrane region" description="Helical" evidence="5">
    <location>
        <begin position="893"/>
        <end position="914"/>
    </location>
</feature>
<dbReference type="Pfam" id="PF01094">
    <property type="entry name" value="ANF_receptor"/>
    <property type="match status" value="1"/>
</dbReference>
<evidence type="ECO:0000313" key="8">
    <source>
        <dbReference type="EMBL" id="CAG9309869.1"/>
    </source>
</evidence>
<comment type="subcellular location">
    <subcellularLocation>
        <location evidence="1">Membrane</location>
    </subcellularLocation>
</comment>